<accession>A0A356LMB7</accession>
<reference evidence="1 2" key="1">
    <citation type="journal article" date="2018" name="Nat. Biotechnol.">
        <title>A standardized bacterial taxonomy based on genome phylogeny substantially revises the tree of life.</title>
        <authorList>
            <person name="Parks D.H."/>
            <person name="Chuvochina M."/>
            <person name="Waite D.W."/>
            <person name="Rinke C."/>
            <person name="Skarshewski A."/>
            <person name="Chaumeil P.A."/>
            <person name="Hugenholtz P."/>
        </authorList>
    </citation>
    <scope>NUCLEOTIDE SEQUENCE [LARGE SCALE GENOMIC DNA]</scope>
    <source>
        <strain evidence="1">UBA10707</strain>
    </source>
</reference>
<proteinExistence type="predicted"/>
<evidence type="ECO:0000313" key="2">
    <source>
        <dbReference type="Proteomes" id="UP000264036"/>
    </source>
</evidence>
<dbReference type="EMBL" id="DOEK01000047">
    <property type="protein sequence ID" value="HBP32042.1"/>
    <property type="molecule type" value="Genomic_DNA"/>
</dbReference>
<gene>
    <name evidence="1" type="ORF">DD666_21860</name>
</gene>
<name>A0A356LMB7_9BURK</name>
<evidence type="ECO:0000313" key="1">
    <source>
        <dbReference type="EMBL" id="HBP32042.1"/>
    </source>
</evidence>
<dbReference type="AlphaFoldDB" id="A0A356LMB7"/>
<evidence type="ECO:0008006" key="3">
    <source>
        <dbReference type="Google" id="ProtNLM"/>
    </source>
</evidence>
<sequence>MQQREYFDVNEVSQRINIQRPYFAFERLWQDENSLVGNFAAEQPLMYEAGPVTAGELGRHLAILGSCTAVALHDGPEAYYLATKAHFTRKSMNEISSHDIYYASAQMINIDRRTLQVSAQAWGSEAVAELICDYVILSPALFKRNFKHYVSEYHLPPTDSPYQHSIALHNLDFHEAGLDADAGPLSPMQCAGHFSLYPCWPVAIISQTAFQVTGELLKSKFGENVRFHVQNTRLSAEKLVGADTVLRFNVEITEDNFPQLESVTRVYRDDEEVARLTNVLGLVFH</sequence>
<protein>
    <recommendedName>
        <fullName evidence="3">A-factor biosynthesis hotdog domain-containing protein</fullName>
    </recommendedName>
</protein>
<comment type="caution">
    <text evidence="1">The sequence shown here is derived from an EMBL/GenBank/DDBJ whole genome shotgun (WGS) entry which is preliminary data.</text>
</comment>
<dbReference type="Proteomes" id="UP000264036">
    <property type="component" value="Unassembled WGS sequence"/>
</dbReference>
<organism evidence="1 2">
    <name type="scientific">Advenella kashmirensis</name>
    <dbReference type="NCBI Taxonomy" id="310575"/>
    <lineage>
        <taxon>Bacteria</taxon>
        <taxon>Pseudomonadati</taxon>
        <taxon>Pseudomonadota</taxon>
        <taxon>Betaproteobacteria</taxon>
        <taxon>Burkholderiales</taxon>
        <taxon>Alcaligenaceae</taxon>
    </lineage>
</organism>